<protein>
    <recommendedName>
        <fullName evidence="4">DUF2135 domain-containing protein</fullName>
    </recommendedName>
</protein>
<evidence type="ECO:0000313" key="2">
    <source>
        <dbReference type="EMBL" id="MEK7952074.1"/>
    </source>
</evidence>
<sequence>MKRLLTGACLLALWPLGLASAFAEGEAGEKPPFSCTITSAQTRITEGQEPKINVAIRNDSGKEAVLVGSLDGCARGGGRFPRCGFEVLDTAGKPVQLQALGRCGNQNSLRIEDFATVAAGADFNPFGKGFFGSADPIRMSFLPPGTYRVHFTYQTSAGSIVDYMGDDRAGGEAKADPKLKELHKTVPVVDLKSNDLTFTIVPRKASPAPAKAKDAAKPASR</sequence>
<organism evidence="2 3">
    <name type="scientific">Luteolibacter soli</name>
    <dbReference type="NCBI Taxonomy" id="3135280"/>
    <lineage>
        <taxon>Bacteria</taxon>
        <taxon>Pseudomonadati</taxon>
        <taxon>Verrucomicrobiota</taxon>
        <taxon>Verrucomicrobiia</taxon>
        <taxon>Verrucomicrobiales</taxon>
        <taxon>Verrucomicrobiaceae</taxon>
        <taxon>Luteolibacter</taxon>
    </lineage>
</organism>
<comment type="caution">
    <text evidence="2">The sequence shown here is derived from an EMBL/GenBank/DDBJ whole genome shotgun (WGS) entry which is preliminary data.</text>
</comment>
<evidence type="ECO:0000313" key="3">
    <source>
        <dbReference type="Proteomes" id="UP001371305"/>
    </source>
</evidence>
<feature type="chain" id="PRO_5047457015" description="DUF2135 domain-containing protein" evidence="1">
    <location>
        <begin position="24"/>
        <end position="221"/>
    </location>
</feature>
<keyword evidence="3" id="KW-1185">Reference proteome</keyword>
<evidence type="ECO:0008006" key="4">
    <source>
        <dbReference type="Google" id="ProtNLM"/>
    </source>
</evidence>
<accession>A0ABU9AWF2</accession>
<dbReference type="RefSeq" id="WP_341405832.1">
    <property type="nucleotide sequence ID" value="NZ_JBBUKT010000006.1"/>
</dbReference>
<keyword evidence="1" id="KW-0732">Signal</keyword>
<dbReference type="EMBL" id="JBBUKT010000006">
    <property type="protein sequence ID" value="MEK7952074.1"/>
    <property type="molecule type" value="Genomic_DNA"/>
</dbReference>
<gene>
    <name evidence="2" type="ORF">WKV53_16290</name>
</gene>
<proteinExistence type="predicted"/>
<name>A0ABU9AWF2_9BACT</name>
<feature type="signal peptide" evidence="1">
    <location>
        <begin position="1"/>
        <end position="23"/>
    </location>
</feature>
<dbReference type="Proteomes" id="UP001371305">
    <property type="component" value="Unassembled WGS sequence"/>
</dbReference>
<evidence type="ECO:0000256" key="1">
    <source>
        <dbReference type="SAM" id="SignalP"/>
    </source>
</evidence>
<reference evidence="2 3" key="1">
    <citation type="submission" date="2024-04" db="EMBL/GenBank/DDBJ databases">
        <title>Luteolibacter sp. isolated from soil.</title>
        <authorList>
            <person name="An J."/>
        </authorList>
    </citation>
    <scope>NUCLEOTIDE SEQUENCE [LARGE SCALE GENOMIC DNA]</scope>
    <source>
        <strain evidence="2 3">Y139</strain>
    </source>
</reference>